<dbReference type="InterPro" id="IPR000330">
    <property type="entry name" value="SNF2_N"/>
</dbReference>
<dbReference type="Pfam" id="PF00176">
    <property type="entry name" value="SNF2-rel_dom"/>
    <property type="match status" value="1"/>
</dbReference>
<organism evidence="5 6">
    <name type="scientific">Carboxylicivirga marina</name>
    <dbReference type="NCBI Taxonomy" id="2800988"/>
    <lineage>
        <taxon>Bacteria</taxon>
        <taxon>Pseudomonadati</taxon>
        <taxon>Bacteroidota</taxon>
        <taxon>Bacteroidia</taxon>
        <taxon>Marinilabiliales</taxon>
        <taxon>Marinilabiliaceae</taxon>
        <taxon>Carboxylicivirga</taxon>
    </lineage>
</organism>
<dbReference type="InterPro" id="IPR027417">
    <property type="entry name" value="P-loop_NTPase"/>
</dbReference>
<evidence type="ECO:0000259" key="4">
    <source>
        <dbReference type="PROSITE" id="PS51194"/>
    </source>
</evidence>
<evidence type="ECO:0000313" key="6">
    <source>
        <dbReference type="Proteomes" id="UP000605676"/>
    </source>
</evidence>
<feature type="compositionally biased region" description="Basic and acidic residues" evidence="2">
    <location>
        <begin position="785"/>
        <end position="803"/>
    </location>
</feature>
<comment type="caution">
    <text evidence="5">The sequence shown here is derived from an EMBL/GenBank/DDBJ whole genome shotgun (WGS) entry which is preliminary data.</text>
</comment>
<dbReference type="PROSITE" id="PS51194">
    <property type="entry name" value="HELICASE_CTER"/>
    <property type="match status" value="1"/>
</dbReference>
<dbReference type="InterPro" id="IPR014001">
    <property type="entry name" value="Helicase_ATP-bd"/>
</dbReference>
<gene>
    <name evidence="5" type="ORF">JIV24_09675</name>
</gene>
<proteinExistence type="predicted"/>
<dbReference type="Pfam" id="PF00271">
    <property type="entry name" value="Helicase_C"/>
    <property type="match status" value="1"/>
</dbReference>
<dbReference type="GO" id="GO:0004386">
    <property type="term" value="F:helicase activity"/>
    <property type="evidence" value="ECO:0007669"/>
    <property type="project" value="UniProtKB-KW"/>
</dbReference>
<sequence>MITKVLKVAIKNKIDELQSNVNNKEQNDAFELFNNGAVTPLSQSIEYFDYHIEGVDEPIAICFEAVYDGENKVIDFVISCQSEEWDSYSYACLLQTKELLSANQGSIEHKKYSREGMIRRVLAERQQKAKRAEYRIKWADNIYGDHVLTNENGVKYSIFLRDFDNEIGYSNSKDSEVNKLGTTKHIMYAFEMIKTNKSLYRRLRKTCPFIEVYLDPLNDYRVSWFYPNEMSNDLSDLLNKYFNSNQVVEDDQILELHHFFIEAEAFDNIVIRPEVKEKYNNTLESRALKAVAQNYQPDFSSINATLYDYQQDGIVFAACRKHAIIADEMGLGKTIQAIGTAALKKDLFGFEKTLVVCPASLKTQWKSEIEKFTELDAEIVSGTPDERALQYKTSTAYFMIVNYEMVLRDQLAINHAQIDFMILDEAQKVKNYATKTASAIKNISRKHVLIITGTPIENKLIDLFSLMSILDPHLLGPLWEFSYQHCLFDNFKPNKINAYYNLSQLKERLKPVLLRREKRKVLEQLPNIQQQDIPVRMTPLQADYHASYASGIGQITRKKFLTQFDLQRLSQLLTAMRMVCNSSYLVDENTFESPKLEELKYILLEKLDLANQNKKVIIFSEWVKMHKLMGKMLLENNIGFSELNGSVPSNKRGELIKKFESDDKCKVFLSTEAGGAGLNLQVADILINFELPWNPAKKNQRIGRIDRLGQKSDKLSIFNLITVDSIEQNIALGLLVKQNLFDNVLNEGFNNDFVDFTEKGRGQFLEQMKELAGAFEEAQQDVVEPEVKPDEKSPEYTLDEFKKEHEDEYLVPFEEDDSEYKQPQLPFDEGDDKQAVINKTGEPETEDKPSTEDATVETQKVAAQQMEDVLNNGMQFLSGLMKMATGKDVGIEEQKIEVDQETGEVTMKFKMPKF</sequence>
<evidence type="ECO:0000256" key="1">
    <source>
        <dbReference type="ARBA" id="ARBA00022801"/>
    </source>
</evidence>
<keyword evidence="6" id="KW-1185">Reference proteome</keyword>
<dbReference type="SMART" id="SM00487">
    <property type="entry name" value="DEXDc"/>
    <property type="match status" value="1"/>
</dbReference>
<dbReference type="SMART" id="SM00490">
    <property type="entry name" value="HELICc"/>
    <property type="match status" value="1"/>
</dbReference>
<dbReference type="InterPro" id="IPR001650">
    <property type="entry name" value="Helicase_C-like"/>
</dbReference>
<dbReference type="Gene3D" id="3.40.50.10810">
    <property type="entry name" value="Tandem AAA-ATPase domain"/>
    <property type="match status" value="1"/>
</dbReference>
<dbReference type="Proteomes" id="UP000605676">
    <property type="component" value="Unassembled WGS sequence"/>
</dbReference>
<evidence type="ECO:0000259" key="3">
    <source>
        <dbReference type="PROSITE" id="PS51192"/>
    </source>
</evidence>
<evidence type="ECO:0000313" key="5">
    <source>
        <dbReference type="EMBL" id="MBK3517598.1"/>
    </source>
</evidence>
<dbReference type="PANTHER" id="PTHR10799">
    <property type="entry name" value="SNF2/RAD54 HELICASE FAMILY"/>
    <property type="match status" value="1"/>
</dbReference>
<feature type="region of interest" description="Disordered" evidence="2">
    <location>
        <begin position="777"/>
        <end position="803"/>
    </location>
</feature>
<dbReference type="RefSeq" id="WP_200464826.1">
    <property type="nucleotide sequence ID" value="NZ_JAENRR010000018.1"/>
</dbReference>
<dbReference type="InterPro" id="IPR038718">
    <property type="entry name" value="SNF2-like_sf"/>
</dbReference>
<name>A0ABS1HIT9_9BACT</name>
<keyword evidence="5" id="KW-0347">Helicase</keyword>
<feature type="domain" description="Helicase C-terminal" evidence="4">
    <location>
        <begin position="595"/>
        <end position="748"/>
    </location>
</feature>
<feature type="domain" description="Helicase ATP-binding" evidence="3">
    <location>
        <begin position="314"/>
        <end position="473"/>
    </location>
</feature>
<keyword evidence="5" id="KW-0547">Nucleotide-binding</keyword>
<dbReference type="InterPro" id="IPR049730">
    <property type="entry name" value="SNF2/RAD54-like_C"/>
</dbReference>
<dbReference type="PROSITE" id="PS51192">
    <property type="entry name" value="HELICASE_ATP_BIND_1"/>
    <property type="match status" value="1"/>
</dbReference>
<dbReference type="CDD" id="cd18793">
    <property type="entry name" value="SF2_C_SNF"/>
    <property type="match status" value="1"/>
</dbReference>
<dbReference type="SUPFAM" id="SSF52540">
    <property type="entry name" value="P-loop containing nucleoside triphosphate hydrolases"/>
    <property type="match status" value="2"/>
</dbReference>
<keyword evidence="1" id="KW-0378">Hydrolase</keyword>
<accession>A0ABS1HIT9</accession>
<dbReference type="EMBL" id="JAENRR010000018">
    <property type="protein sequence ID" value="MBK3517598.1"/>
    <property type="molecule type" value="Genomic_DNA"/>
</dbReference>
<protein>
    <submittedName>
        <fullName evidence="5">DEAD/DEAH box helicase</fullName>
    </submittedName>
</protein>
<keyword evidence="5" id="KW-0067">ATP-binding</keyword>
<reference evidence="5 6" key="1">
    <citation type="submission" date="2021-01" db="EMBL/GenBank/DDBJ databases">
        <title>Carboxyliciviraga sp.nov., isolated from coastal sediments.</title>
        <authorList>
            <person name="Lu D."/>
            <person name="Zhang T."/>
        </authorList>
    </citation>
    <scope>NUCLEOTIDE SEQUENCE [LARGE SCALE GENOMIC DNA]</scope>
    <source>
        <strain evidence="5 6">N1Y132</strain>
    </source>
</reference>
<evidence type="ECO:0000256" key="2">
    <source>
        <dbReference type="SAM" id="MobiDB-lite"/>
    </source>
</evidence>
<dbReference type="Gene3D" id="3.40.50.300">
    <property type="entry name" value="P-loop containing nucleotide triphosphate hydrolases"/>
    <property type="match status" value="1"/>
</dbReference>